<dbReference type="Gene3D" id="4.10.520.10">
    <property type="entry name" value="IHF-like DNA-binding proteins"/>
    <property type="match status" value="1"/>
</dbReference>
<dbReference type="InterPro" id="IPR010992">
    <property type="entry name" value="IHF-like_DNA-bd_dom_sf"/>
</dbReference>
<proteinExistence type="predicted"/>
<dbReference type="EMBL" id="QBKT01000005">
    <property type="protein sequence ID" value="PTX61029.1"/>
    <property type="molecule type" value="Genomic_DNA"/>
</dbReference>
<dbReference type="GO" id="GO:0003677">
    <property type="term" value="F:DNA binding"/>
    <property type="evidence" value="ECO:0007669"/>
    <property type="project" value="UniProtKB-KW"/>
</dbReference>
<dbReference type="InterPro" id="IPR041607">
    <property type="entry name" value="HU-HIG"/>
</dbReference>
<organism evidence="3 4">
    <name type="scientific">Kordia periserrulae</name>
    <dbReference type="NCBI Taxonomy" id="701523"/>
    <lineage>
        <taxon>Bacteria</taxon>
        <taxon>Pseudomonadati</taxon>
        <taxon>Bacteroidota</taxon>
        <taxon>Flavobacteriia</taxon>
        <taxon>Flavobacteriales</taxon>
        <taxon>Flavobacteriaceae</taxon>
        <taxon>Kordia</taxon>
    </lineage>
</organism>
<dbReference type="AlphaFoldDB" id="A0A2T6BY76"/>
<feature type="domain" description="HU" evidence="2">
    <location>
        <begin position="1"/>
        <end position="126"/>
    </location>
</feature>
<dbReference type="OrthoDB" id="9809801at2"/>
<protein>
    <submittedName>
        <fullName evidence="3">Putative histone-like DNA-binding protein</fullName>
    </submittedName>
</protein>
<dbReference type="RefSeq" id="WP_108115145.1">
    <property type="nucleotide sequence ID" value="NZ_QBKT01000005.1"/>
</dbReference>
<dbReference type="NCBIfam" id="TIGR01201">
    <property type="entry name" value="HU_rel"/>
    <property type="match status" value="1"/>
</dbReference>
<accession>A0A2T6BY76</accession>
<keyword evidence="1 3" id="KW-0238">DNA-binding</keyword>
<comment type="caution">
    <text evidence="3">The sequence shown here is derived from an EMBL/GenBank/DDBJ whole genome shotgun (WGS) entry which is preliminary data.</text>
</comment>
<dbReference type="Pfam" id="PF18291">
    <property type="entry name" value="HU-HIG"/>
    <property type="match status" value="1"/>
</dbReference>
<evidence type="ECO:0000313" key="3">
    <source>
        <dbReference type="EMBL" id="PTX61029.1"/>
    </source>
</evidence>
<sequence length="128" mass="14026">MAIKYKVTERGTPGVSGGGSKKYYASATARQKIDLKQLSERLAAISTVSEIDTIAVLQGLVHLLPEYLCKGNSVSLGDFGTFSVHIRSEGKDTPEAVNAYSITDVKVSFRPSVEFKNRMKTVKFTKHK</sequence>
<dbReference type="SUPFAM" id="SSF47729">
    <property type="entry name" value="IHF-like DNA-binding proteins"/>
    <property type="match status" value="1"/>
</dbReference>
<evidence type="ECO:0000259" key="2">
    <source>
        <dbReference type="Pfam" id="PF18291"/>
    </source>
</evidence>
<dbReference type="Proteomes" id="UP000244090">
    <property type="component" value="Unassembled WGS sequence"/>
</dbReference>
<keyword evidence="4" id="KW-1185">Reference proteome</keyword>
<dbReference type="InterPro" id="IPR005902">
    <property type="entry name" value="HU_DNA-bd_put"/>
</dbReference>
<evidence type="ECO:0000313" key="4">
    <source>
        <dbReference type="Proteomes" id="UP000244090"/>
    </source>
</evidence>
<evidence type="ECO:0000256" key="1">
    <source>
        <dbReference type="ARBA" id="ARBA00023125"/>
    </source>
</evidence>
<reference evidence="3 4" key="1">
    <citation type="submission" date="2018-04" db="EMBL/GenBank/DDBJ databases">
        <title>Genomic Encyclopedia of Archaeal and Bacterial Type Strains, Phase II (KMG-II): from individual species to whole genera.</title>
        <authorList>
            <person name="Goeker M."/>
        </authorList>
    </citation>
    <scope>NUCLEOTIDE SEQUENCE [LARGE SCALE GENOMIC DNA]</scope>
    <source>
        <strain evidence="3 4">DSM 25731</strain>
    </source>
</reference>
<gene>
    <name evidence="3" type="ORF">C8N46_105185</name>
</gene>
<name>A0A2T6BY76_9FLAO</name>